<accession>A0A0K8UKA9</accession>
<reference evidence="1" key="1">
    <citation type="submission" date="2015-06" db="EMBL/GenBank/DDBJ databases">
        <authorList>
            <person name="Hoefler B.C."/>
            <person name="Straight P.D."/>
        </authorList>
    </citation>
    <scope>NUCLEOTIDE SEQUENCE</scope>
</reference>
<name>A0A0K8UKA9_BACLA</name>
<organism evidence="1">
    <name type="scientific">Bactrocera latifrons</name>
    <name type="common">Malaysian fruit fly</name>
    <name type="synonym">Chaetodacus latifrons</name>
    <dbReference type="NCBI Taxonomy" id="174628"/>
    <lineage>
        <taxon>Eukaryota</taxon>
        <taxon>Metazoa</taxon>
        <taxon>Ecdysozoa</taxon>
        <taxon>Arthropoda</taxon>
        <taxon>Hexapoda</taxon>
        <taxon>Insecta</taxon>
        <taxon>Pterygota</taxon>
        <taxon>Neoptera</taxon>
        <taxon>Endopterygota</taxon>
        <taxon>Diptera</taxon>
        <taxon>Brachycera</taxon>
        <taxon>Muscomorpha</taxon>
        <taxon>Tephritoidea</taxon>
        <taxon>Tephritidae</taxon>
        <taxon>Bactrocera</taxon>
        <taxon>Bactrocera</taxon>
    </lineage>
</organism>
<feature type="non-terminal residue" evidence="1">
    <location>
        <position position="1"/>
    </location>
</feature>
<dbReference type="AlphaFoldDB" id="A0A0K8UKA9"/>
<evidence type="ECO:0000313" key="1">
    <source>
        <dbReference type="EMBL" id="JAI27124.1"/>
    </source>
</evidence>
<protein>
    <submittedName>
        <fullName evidence="1">Uncharacterized protein</fullName>
    </submittedName>
</protein>
<gene>
    <name evidence="1" type="ORF">c0_g1_i1</name>
</gene>
<proteinExistence type="predicted"/>
<dbReference type="EMBL" id="GDHF01025190">
    <property type="protein sequence ID" value="JAI27124.1"/>
    <property type="molecule type" value="Transcribed_RNA"/>
</dbReference>
<sequence length="225" mass="25771">VIQQHNISSRATPFFLRNFSDTLFILNMGGIQSRRRDSYMQTAPDAYGKTYIEEPLRSNAFKDKPVDADSPATKKILLSARSVKPRQKRQKRDSTLSIRNPRTILTIKEENAASQDMTNAAIDQHTPRIFPSFTELRDSMPRKNTIKLQDASENFEMKVQNILIRPTRECKESTKETCLDSLGPTLILDDIDYNGRNKTGYEQADDNSASSTKSSYPMPKEYYYL</sequence>